<reference evidence="12 13" key="1">
    <citation type="submission" date="2022-03" db="EMBL/GenBank/DDBJ databases">
        <title>Parabacteroides sp. nov. isolated from swine feces.</title>
        <authorList>
            <person name="Bak J.E."/>
        </authorList>
    </citation>
    <scope>NUCLEOTIDE SEQUENCE [LARGE SCALE GENOMIC DNA]</scope>
    <source>
        <strain evidence="12 13">AGMB00274</strain>
    </source>
</reference>
<keyword evidence="4 10" id="KW-0133">Cell shape</keyword>
<accession>A0ABT0C2C1</accession>
<feature type="transmembrane region" description="Helical" evidence="10">
    <location>
        <begin position="185"/>
        <end position="206"/>
    </location>
</feature>
<feature type="transmembrane region" description="Helical" evidence="10">
    <location>
        <begin position="12"/>
        <end position="32"/>
    </location>
</feature>
<feature type="transmembrane region" description="Helical" evidence="10">
    <location>
        <begin position="157"/>
        <end position="179"/>
    </location>
</feature>
<dbReference type="Pfam" id="PF03023">
    <property type="entry name" value="MurJ"/>
    <property type="match status" value="1"/>
</dbReference>
<dbReference type="Proteomes" id="UP001165444">
    <property type="component" value="Unassembled WGS sequence"/>
</dbReference>
<comment type="subcellular location">
    <subcellularLocation>
        <location evidence="1 10">Cell membrane</location>
        <topology evidence="1 10">Multi-pass membrane protein</topology>
    </subcellularLocation>
</comment>
<comment type="function">
    <text evidence="8 10 11">Involved in peptidoglycan biosynthesis. Transports lipid-linked peptidoglycan precursors from the inner to the outer leaflet of the cytoplasmic membrane.</text>
</comment>
<evidence type="ECO:0000256" key="9">
    <source>
        <dbReference type="ARBA" id="ARBA00061532"/>
    </source>
</evidence>
<keyword evidence="2 10" id="KW-1003">Cell membrane</keyword>
<keyword evidence="10 11" id="KW-0813">Transport</keyword>
<evidence type="ECO:0000256" key="1">
    <source>
        <dbReference type="ARBA" id="ARBA00004651"/>
    </source>
</evidence>
<protein>
    <recommendedName>
        <fullName evidence="10">Probable lipid II flippase MurJ</fullName>
    </recommendedName>
</protein>
<dbReference type="PRINTS" id="PR01806">
    <property type="entry name" value="VIRFACTRMVIN"/>
</dbReference>
<evidence type="ECO:0000256" key="5">
    <source>
        <dbReference type="ARBA" id="ARBA00022984"/>
    </source>
</evidence>
<comment type="caution">
    <text evidence="12">The sequence shown here is derived from an EMBL/GenBank/DDBJ whole genome shotgun (WGS) entry which is preliminary data.</text>
</comment>
<keyword evidence="13" id="KW-1185">Reference proteome</keyword>
<evidence type="ECO:0000256" key="10">
    <source>
        <dbReference type="HAMAP-Rule" id="MF_02078"/>
    </source>
</evidence>
<name>A0ABT0C2C1_9BACT</name>
<feature type="transmembrane region" description="Helical" evidence="10">
    <location>
        <begin position="275"/>
        <end position="292"/>
    </location>
</feature>
<evidence type="ECO:0000256" key="3">
    <source>
        <dbReference type="ARBA" id="ARBA00022692"/>
    </source>
</evidence>
<dbReference type="InterPro" id="IPR004268">
    <property type="entry name" value="MurJ"/>
</dbReference>
<evidence type="ECO:0000313" key="12">
    <source>
        <dbReference type="EMBL" id="MCJ2381157.1"/>
    </source>
</evidence>
<evidence type="ECO:0000313" key="13">
    <source>
        <dbReference type="Proteomes" id="UP001165444"/>
    </source>
</evidence>
<gene>
    <name evidence="10 12" type="primary">murJ</name>
    <name evidence="12" type="ORF">MUN53_11110</name>
</gene>
<proteinExistence type="inferred from homology"/>
<feature type="transmembrane region" description="Helical" evidence="10">
    <location>
        <begin position="130"/>
        <end position="150"/>
    </location>
</feature>
<dbReference type="HAMAP" id="MF_02078">
    <property type="entry name" value="MurJ_MviN"/>
    <property type="match status" value="1"/>
</dbReference>
<feature type="transmembrane region" description="Helical" evidence="10">
    <location>
        <begin position="404"/>
        <end position="429"/>
    </location>
</feature>
<evidence type="ECO:0000256" key="11">
    <source>
        <dbReference type="PIRNR" id="PIRNR002869"/>
    </source>
</evidence>
<feature type="transmembrane region" description="Helical" evidence="10">
    <location>
        <begin position="226"/>
        <end position="243"/>
    </location>
</feature>
<dbReference type="CDD" id="cd13123">
    <property type="entry name" value="MATE_MurJ_like"/>
    <property type="match status" value="1"/>
</dbReference>
<dbReference type="PANTHER" id="PTHR47019">
    <property type="entry name" value="LIPID II FLIPPASE MURJ"/>
    <property type="match status" value="1"/>
</dbReference>
<dbReference type="PANTHER" id="PTHR47019:SF1">
    <property type="entry name" value="LIPID II FLIPPASE MURJ"/>
    <property type="match status" value="1"/>
</dbReference>
<feature type="transmembrane region" description="Helical" evidence="10">
    <location>
        <begin position="88"/>
        <end position="110"/>
    </location>
</feature>
<evidence type="ECO:0000256" key="7">
    <source>
        <dbReference type="ARBA" id="ARBA00023136"/>
    </source>
</evidence>
<keyword evidence="6 10" id="KW-1133">Transmembrane helix</keyword>
<feature type="transmembrane region" description="Helical" evidence="10">
    <location>
        <begin position="441"/>
        <end position="459"/>
    </location>
</feature>
<organism evidence="12 13">
    <name type="scientific">Parabacteroides faecalis</name>
    <dbReference type="NCBI Taxonomy" id="2924040"/>
    <lineage>
        <taxon>Bacteria</taxon>
        <taxon>Pseudomonadati</taxon>
        <taxon>Bacteroidota</taxon>
        <taxon>Bacteroidia</taxon>
        <taxon>Bacteroidales</taxon>
        <taxon>Tannerellaceae</taxon>
        <taxon>Parabacteroides</taxon>
    </lineage>
</organism>
<dbReference type="EMBL" id="JAKZMM010000027">
    <property type="protein sequence ID" value="MCJ2381157.1"/>
    <property type="molecule type" value="Genomic_DNA"/>
</dbReference>
<dbReference type="NCBIfam" id="TIGR01695">
    <property type="entry name" value="murJ_mviN"/>
    <property type="match status" value="1"/>
</dbReference>
<comment type="pathway">
    <text evidence="10">Cell wall biogenesis; peptidoglycan biosynthesis.</text>
</comment>
<evidence type="ECO:0000256" key="2">
    <source>
        <dbReference type="ARBA" id="ARBA00022475"/>
    </source>
</evidence>
<keyword evidence="3 10" id="KW-0812">Transmembrane</keyword>
<feature type="transmembrane region" description="Helical" evidence="10">
    <location>
        <begin position="44"/>
        <end position="67"/>
    </location>
</feature>
<evidence type="ECO:0000256" key="4">
    <source>
        <dbReference type="ARBA" id="ARBA00022960"/>
    </source>
</evidence>
<sequence>MNFKSLTQSSAMLMVVIVISKLIGMLRDVVLANYFGTSNISDAYLIASSVPVLLFYFIGHSLSTAYIPMFNKVKHEKGSLSSLRFTDNLLTISLLLSSVIVVTLLLFPSVVVKLFAAGFDSETAQISANLIRLCAPSIYLMTIINIYGGFLQANRNFLAPAAISLPRNIVVVISVMLAASFGYDILGWGLLVSYIFEFVFLLPFVLRKHYQYRPFLNLKDEYIKKTLYVVAPILLGMCVGQVNKIVDRSMASTIIVGGISALNYASIINNAVQEILVTGIITILFANCAELVAKGEHDRVKIKLSNTIDSLIFILIPAIIGVILLADPIVKLILCRGEFNQKSLQMTVGALRCYSCGLLFLALRDTLVKVFYAYKETRITTLVSICAILINIGLNIILGKLFGINGLAIATSISAMFNSIVLIVAFYKFHGNIYIKNIMNNLAKSIICSIGMCICILLSQKLLSQSDINGLFSLFIQVLIGMTIYLLLSFCVRSSVLMTYVAKFTNRKLQL</sequence>
<keyword evidence="10 11" id="KW-0961">Cell wall biogenesis/degradation</keyword>
<keyword evidence="7 10" id="KW-0472">Membrane</keyword>
<feature type="transmembrane region" description="Helical" evidence="10">
    <location>
        <begin position="471"/>
        <end position="492"/>
    </location>
</feature>
<dbReference type="RefSeq" id="WP_243325477.1">
    <property type="nucleotide sequence ID" value="NZ_JAKZMM010000027.1"/>
</dbReference>
<feature type="transmembrane region" description="Helical" evidence="10">
    <location>
        <begin position="379"/>
        <end position="398"/>
    </location>
</feature>
<feature type="transmembrane region" description="Helical" evidence="10">
    <location>
        <begin position="249"/>
        <end position="268"/>
    </location>
</feature>
<comment type="similarity">
    <text evidence="9 10 11">Belongs to the MurJ/MviN family.</text>
</comment>
<dbReference type="PIRSF" id="PIRSF002869">
    <property type="entry name" value="MviN"/>
    <property type="match status" value="1"/>
</dbReference>
<evidence type="ECO:0000256" key="8">
    <source>
        <dbReference type="ARBA" id="ARBA00060041"/>
    </source>
</evidence>
<evidence type="ECO:0000256" key="6">
    <source>
        <dbReference type="ARBA" id="ARBA00022989"/>
    </source>
</evidence>
<keyword evidence="5 10" id="KW-0573">Peptidoglycan synthesis</keyword>
<feature type="transmembrane region" description="Helical" evidence="10">
    <location>
        <begin position="312"/>
        <end position="334"/>
    </location>
</feature>
<dbReference type="InterPro" id="IPR051050">
    <property type="entry name" value="Lipid_II_flippase_MurJ/MviN"/>
</dbReference>